<reference evidence="2 3" key="1">
    <citation type="submission" date="2018-12" db="EMBL/GenBank/DDBJ databases">
        <title>Venturia inaequalis Genome Resource.</title>
        <authorList>
            <person name="Lichtner F.J."/>
        </authorList>
    </citation>
    <scope>NUCLEOTIDE SEQUENCE [LARGE SCALE GENOMIC DNA]</scope>
    <source>
        <strain evidence="2 3">120213</strain>
    </source>
</reference>
<protein>
    <submittedName>
        <fullName evidence="2">Uncharacterized protein</fullName>
    </submittedName>
</protein>
<feature type="compositionally biased region" description="Low complexity" evidence="1">
    <location>
        <begin position="1"/>
        <end position="20"/>
    </location>
</feature>
<dbReference type="Proteomes" id="UP000447873">
    <property type="component" value="Unassembled WGS sequence"/>
</dbReference>
<proteinExistence type="predicted"/>
<comment type="caution">
    <text evidence="2">The sequence shown here is derived from an EMBL/GenBank/DDBJ whole genome shotgun (WGS) entry which is preliminary data.</text>
</comment>
<feature type="compositionally biased region" description="Pro residues" evidence="1">
    <location>
        <begin position="78"/>
        <end position="89"/>
    </location>
</feature>
<name>A0A8H3YUE4_VENIN</name>
<organism evidence="2 3">
    <name type="scientific">Venturia inaequalis</name>
    <name type="common">Apple scab fungus</name>
    <dbReference type="NCBI Taxonomy" id="5025"/>
    <lineage>
        <taxon>Eukaryota</taxon>
        <taxon>Fungi</taxon>
        <taxon>Dikarya</taxon>
        <taxon>Ascomycota</taxon>
        <taxon>Pezizomycotina</taxon>
        <taxon>Dothideomycetes</taxon>
        <taxon>Pleosporomycetidae</taxon>
        <taxon>Venturiales</taxon>
        <taxon>Venturiaceae</taxon>
        <taxon>Venturia</taxon>
    </lineage>
</organism>
<dbReference type="AlphaFoldDB" id="A0A8H3YUE4"/>
<dbReference type="EMBL" id="WNWS01000364">
    <property type="protein sequence ID" value="KAE9969536.1"/>
    <property type="molecule type" value="Genomic_DNA"/>
</dbReference>
<feature type="region of interest" description="Disordered" evidence="1">
    <location>
        <begin position="1"/>
        <end position="139"/>
    </location>
</feature>
<gene>
    <name evidence="2" type="ORF">EG328_006817</name>
</gene>
<evidence type="ECO:0000313" key="3">
    <source>
        <dbReference type="Proteomes" id="UP000447873"/>
    </source>
</evidence>
<evidence type="ECO:0000313" key="2">
    <source>
        <dbReference type="EMBL" id="KAE9969536.1"/>
    </source>
</evidence>
<sequence length="139" mass="14876">MSSDAASIQSSSTTMSTIKSLLHKNQALADEKAAKEEGKRQEKAARKEKNERDRRLNTEATFHYLASRHQSLLANEMAPPPSSRPPPVGPGGLHRPSSLPVRPSSMPDKQGPSAASRQNVLAGAVRAANSARIAKASQK</sequence>
<feature type="compositionally biased region" description="Basic and acidic residues" evidence="1">
    <location>
        <begin position="29"/>
        <end position="57"/>
    </location>
</feature>
<evidence type="ECO:0000256" key="1">
    <source>
        <dbReference type="SAM" id="MobiDB-lite"/>
    </source>
</evidence>
<accession>A0A8H3YUE4</accession>